<organism evidence="2 3">
    <name type="scientific">Georgenia ruanii</name>
    <dbReference type="NCBI Taxonomy" id="348442"/>
    <lineage>
        <taxon>Bacteria</taxon>
        <taxon>Bacillati</taxon>
        <taxon>Actinomycetota</taxon>
        <taxon>Actinomycetes</taxon>
        <taxon>Micrococcales</taxon>
        <taxon>Bogoriellaceae</taxon>
        <taxon>Georgenia</taxon>
    </lineage>
</organism>
<evidence type="ECO:0008006" key="4">
    <source>
        <dbReference type="Google" id="ProtNLM"/>
    </source>
</evidence>
<feature type="compositionally biased region" description="Pro residues" evidence="1">
    <location>
        <begin position="123"/>
        <end position="133"/>
    </location>
</feature>
<dbReference type="Proteomes" id="UP000429644">
    <property type="component" value="Unassembled WGS sequence"/>
</dbReference>
<accession>A0A7J9URR3</accession>
<evidence type="ECO:0000256" key="1">
    <source>
        <dbReference type="SAM" id="MobiDB-lite"/>
    </source>
</evidence>
<sequence>MSLQTRYDFTLPRGYVDAQGAVHREGTMRLATARDELEPLRDPTIDGPDDPRLTIVVLARVVERLGSLELVTTREIESLFAADLAFLQDFYGVINFGSQAEYEELLAAQRDAAAPVTTAVPAPAGPAAPPAPVVPESAPSAPMPQAPTMSPAAPPAAMAGAGPRLSRAAIEEIPSDGR</sequence>
<gene>
    <name evidence="2" type="ORF">GB882_01395</name>
</gene>
<proteinExistence type="predicted"/>
<evidence type="ECO:0000313" key="3">
    <source>
        <dbReference type="Proteomes" id="UP000429644"/>
    </source>
</evidence>
<dbReference type="EMBL" id="WHPD01000312">
    <property type="protein sequence ID" value="MPV87307.1"/>
    <property type="molecule type" value="Genomic_DNA"/>
</dbReference>
<name>A0A7J9URR3_9MICO</name>
<dbReference type="OrthoDB" id="9802230at2"/>
<feature type="region of interest" description="Disordered" evidence="1">
    <location>
        <begin position="119"/>
        <end position="178"/>
    </location>
</feature>
<feature type="compositionally biased region" description="Low complexity" evidence="1">
    <location>
        <begin position="146"/>
        <end position="163"/>
    </location>
</feature>
<protein>
    <recommendedName>
        <fullName evidence="4">Phage tail assembly protein</fullName>
    </recommendedName>
</protein>
<dbReference type="RefSeq" id="WP_152229873.1">
    <property type="nucleotide sequence ID" value="NZ_BAAAOT010000001.1"/>
</dbReference>
<evidence type="ECO:0000313" key="2">
    <source>
        <dbReference type="EMBL" id="MPV87307.1"/>
    </source>
</evidence>
<comment type="caution">
    <text evidence="2">The sequence shown here is derived from an EMBL/GenBank/DDBJ whole genome shotgun (WGS) entry which is preliminary data.</text>
</comment>
<reference evidence="2 3" key="1">
    <citation type="submission" date="2019-10" db="EMBL/GenBank/DDBJ databases">
        <title>Georgenia wutianyii sp. nov. and Georgenia yuyongxinii sp. nov. isolated from plateau pika (Ochotona curzoniae) in the Qinghai-Tibet plateau of China.</title>
        <authorList>
            <person name="Tian Z."/>
        </authorList>
    </citation>
    <scope>NUCLEOTIDE SEQUENCE [LARGE SCALE GENOMIC DNA]</scope>
    <source>
        <strain evidence="2 3">JCM 15130</strain>
    </source>
</reference>
<keyword evidence="3" id="KW-1185">Reference proteome</keyword>
<dbReference type="AlphaFoldDB" id="A0A7J9URR3"/>